<keyword evidence="10" id="KW-0732">Signal</keyword>
<comment type="caution">
    <text evidence="13">The sequence shown here is derived from an EMBL/GenBank/DDBJ whole genome shotgun (WGS) entry which is preliminary data.</text>
</comment>
<dbReference type="InterPro" id="IPR036942">
    <property type="entry name" value="Beta-barrel_TonB_sf"/>
</dbReference>
<dbReference type="InterPro" id="IPR039426">
    <property type="entry name" value="TonB-dep_rcpt-like"/>
</dbReference>
<evidence type="ECO:0000256" key="3">
    <source>
        <dbReference type="ARBA" id="ARBA00022452"/>
    </source>
</evidence>
<reference evidence="13 14" key="1">
    <citation type="submission" date="2018-12" db="EMBL/GenBank/DDBJ databases">
        <authorList>
            <person name="Feng G."/>
            <person name="Zhu H."/>
        </authorList>
    </citation>
    <scope>NUCLEOTIDE SEQUENCE [LARGE SCALE GENOMIC DNA]</scope>
    <source>
        <strain evidence="13 14">LMG 26000</strain>
    </source>
</reference>
<dbReference type="Gene3D" id="2.60.40.1120">
    <property type="entry name" value="Carboxypeptidase-like, regulatory domain"/>
    <property type="match status" value="1"/>
</dbReference>
<dbReference type="Gene3D" id="2.170.130.10">
    <property type="entry name" value="TonB-dependent receptor, plug domain"/>
    <property type="match status" value="1"/>
</dbReference>
<dbReference type="SUPFAM" id="SSF49464">
    <property type="entry name" value="Carboxypeptidase regulatory domain-like"/>
    <property type="match status" value="1"/>
</dbReference>
<dbReference type="SUPFAM" id="SSF56935">
    <property type="entry name" value="Porins"/>
    <property type="match status" value="1"/>
</dbReference>
<dbReference type="InterPro" id="IPR012910">
    <property type="entry name" value="Plug_dom"/>
</dbReference>
<organism evidence="13 14">
    <name type="scientific">Hymenobacter perfusus</name>
    <dbReference type="NCBI Taxonomy" id="1236770"/>
    <lineage>
        <taxon>Bacteria</taxon>
        <taxon>Pseudomonadati</taxon>
        <taxon>Bacteroidota</taxon>
        <taxon>Cytophagia</taxon>
        <taxon>Cytophagales</taxon>
        <taxon>Hymenobacteraceae</taxon>
        <taxon>Hymenobacter</taxon>
    </lineage>
</organism>
<protein>
    <submittedName>
        <fullName evidence="13">TonB-dependent receptor</fullName>
    </submittedName>
</protein>
<dbReference type="InterPro" id="IPR023996">
    <property type="entry name" value="TonB-dep_OMP_SusC/RagA"/>
</dbReference>
<keyword evidence="14" id="KW-1185">Reference proteome</keyword>
<dbReference type="Proteomes" id="UP000270291">
    <property type="component" value="Unassembled WGS sequence"/>
</dbReference>
<accession>A0A3R9NRM9</accession>
<gene>
    <name evidence="13" type="ORF">EI293_19520</name>
</gene>
<evidence type="ECO:0000313" key="14">
    <source>
        <dbReference type="Proteomes" id="UP000270291"/>
    </source>
</evidence>
<dbReference type="Pfam" id="PF07715">
    <property type="entry name" value="Plug"/>
    <property type="match status" value="1"/>
</dbReference>
<feature type="signal peptide" evidence="10">
    <location>
        <begin position="1"/>
        <end position="21"/>
    </location>
</feature>
<evidence type="ECO:0000256" key="6">
    <source>
        <dbReference type="ARBA" id="ARBA00023136"/>
    </source>
</evidence>
<evidence type="ECO:0000256" key="8">
    <source>
        <dbReference type="PROSITE-ProRule" id="PRU01360"/>
    </source>
</evidence>
<dbReference type="NCBIfam" id="TIGR04056">
    <property type="entry name" value="OMP_RagA_SusC"/>
    <property type="match status" value="1"/>
</dbReference>
<dbReference type="NCBIfam" id="TIGR04057">
    <property type="entry name" value="SusC_RagA_signa"/>
    <property type="match status" value="1"/>
</dbReference>
<evidence type="ECO:0000256" key="1">
    <source>
        <dbReference type="ARBA" id="ARBA00004571"/>
    </source>
</evidence>
<feature type="domain" description="TonB-dependent receptor plug" evidence="12">
    <location>
        <begin position="115"/>
        <end position="232"/>
    </location>
</feature>
<dbReference type="Pfam" id="PF13715">
    <property type="entry name" value="CarbopepD_reg_2"/>
    <property type="match status" value="1"/>
</dbReference>
<evidence type="ECO:0000259" key="11">
    <source>
        <dbReference type="Pfam" id="PF00593"/>
    </source>
</evidence>
<dbReference type="PROSITE" id="PS52016">
    <property type="entry name" value="TONB_DEPENDENT_REC_3"/>
    <property type="match status" value="1"/>
</dbReference>
<comment type="similarity">
    <text evidence="8 9">Belongs to the TonB-dependent receptor family.</text>
</comment>
<feature type="domain" description="TonB-dependent receptor-like beta-barrel" evidence="11">
    <location>
        <begin position="428"/>
        <end position="796"/>
    </location>
</feature>
<dbReference type="InterPro" id="IPR023997">
    <property type="entry name" value="TonB-dep_OMP_SusC/RagA_CS"/>
</dbReference>
<feature type="chain" id="PRO_5018787124" evidence="10">
    <location>
        <begin position="22"/>
        <end position="1052"/>
    </location>
</feature>
<keyword evidence="13" id="KW-0675">Receptor</keyword>
<dbReference type="Pfam" id="PF00593">
    <property type="entry name" value="TonB_dep_Rec_b-barrel"/>
    <property type="match status" value="1"/>
</dbReference>
<keyword evidence="7 8" id="KW-0998">Cell outer membrane</keyword>
<evidence type="ECO:0000256" key="10">
    <source>
        <dbReference type="SAM" id="SignalP"/>
    </source>
</evidence>
<evidence type="ECO:0000256" key="9">
    <source>
        <dbReference type="RuleBase" id="RU003357"/>
    </source>
</evidence>
<proteinExistence type="inferred from homology"/>
<dbReference type="GO" id="GO:0009279">
    <property type="term" value="C:cell outer membrane"/>
    <property type="evidence" value="ECO:0007669"/>
    <property type="project" value="UniProtKB-SubCell"/>
</dbReference>
<comment type="subcellular location">
    <subcellularLocation>
        <location evidence="1 8">Cell outer membrane</location>
        <topology evidence="1 8">Multi-pass membrane protein</topology>
    </subcellularLocation>
</comment>
<keyword evidence="2 8" id="KW-0813">Transport</keyword>
<dbReference type="InterPro" id="IPR037066">
    <property type="entry name" value="Plug_dom_sf"/>
</dbReference>
<dbReference type="EMBL" id="RWIU01000008">
    <property type="protein sequence ID" value="RSK40161.1"/>
    <property type="molecule type" value="Genomic_DNA"/>
</dbReference>
<keyword evidence="5 9" id="KW-0798">TonB box</keyword>
<dbReference type="InterPro" id="IPR000531">
    <property type="entry name" value="Beta-barrel_TonB"/>
</dbReference>
<keyword evidence="4 8" id="KW-0812">Transmembrane</keyword>
<name>A0A3R9NRM9_9BACT</name>
<evidence type="ECO:0000313" key="13">
    <source>
        <dbReference type="EMBL" id="RSK40161.1"/>
    </source>
</evidence>
<sequence length="1052" mass="114002">MKKSLLAILPVVALSATQVMAQTRAISGRVTDRASGEGLPGVTVLVKGTTTGVSTNSDGSFSINAPASATTLSFSSVGFISLERPITDGAISVALAPDNKQLSEVVVTGYGTQERRDVTGSISSVKGETIANLATPSFDQQLAGRAAGVQVTTPSGILGQAPRIRIRGTNSISSGASPLIVIDGVPVITGNQSGVTPNNPLGDINPADIESYEVLKDGSSTAIYGSRAANGVILITTKKGRLGKATVSYDNWFGVAETTKRYDVLNANEFIAINNEKFANAGLAPQAFPYAENGQTLNTDTDWQDEIFRKGFQQNHVISVSGATEKTNYYFSAGYTDQNAVILGNSLKRATFRSNLNQEVTKWLNIGMSLGLTRSENVGLNTGRNGLSGNVTNALSVFPNIPARNADGSPYISTTSPALIGRGSNLLNIAFNYPNVLFAIDNNKYEATNYRILGNIFAEVSPVEGVRLRTQYGTDLFLNDDFQFLDPRHGDGLGNGGLVFQQFAPTMRWNWSNTASFDKTFGDIHKISAVIGVEYQKTRQQFYSATGTALAAGLFGTENIISGTVGTPTIGGGYAESGFDSYFGRINYSLKDRYLFSATVRNDAISSLPKDNRRGYFPGGSIGWRVSQEPFFKESSIGSIVSDLKIRASYAEVGNVEIGNYPYQNTFGPAKYGSQNGLGYNANGQLGNSDLRWESSNKKDIGLDLGFLDNRFTVTADYYRNDINDLILAVRTPVSLGIPNNRYFANIGSMRNEGFEFGINTQNVTTEDFTWSTNINFSTNKNEVLTLNNGEDILFPYNITREGETIGALYGYDYQGVNSANGNPIYRRRDGSLVQGNVDNSQYYAYDPNNPSSPIVFGNANAALNTPTTTLQADRDRVILGNSNPTWFGGVNNTFTFKGFDLSAFFRFSGGNSIMNVTRQQLLRQEFLNNGTEILDRWTTPGQQTDVPRLRYLSSDFVNQNNSASSRFVEKGDFLRLQNVTLGYSLPKTMAGLGFISRLRIYGQVQNAFTVTNYSGVDPEVNSNGNANSEAGVDFNSNPQQRVYTAGLNVTF</sequence>
<evidence type="ECO:0000256" key="5">
    <source>
        <dbReference type="ARBA" id="ARBA00023077"/>
    </source>
</evidence>
<dbReference type="OrthoDB" id="9768177at2"/>
<evidence type="ECO:0000259" key="12">
    <source>
        <dbReference type="Pfam" id="PF07715"/>
    </source>
</evidence>
<keyword evidence="6 8" id="KW-0472">Membrane</keyword>
<evidence type="ECO:0000256" key="7">
    <source>
        <dbReference type="ARBA" id="ARBA00023237"/>
    </source>
</evidence>
<keyword evidence="3 8" id="KW-1134">Transmembrane beta strand</keyword>
<dbReference type="AlphaFoldDB" id="A0A3R9NRM9"/>
<dbReference type="InterPro" id="IPR008969">
    <property type="entry name" value="CarboxyPept-like_regulatory"/>
</dbReference>
<dbReference type="Gene3D" id="2.40.170.20">
    <property type="entry name" value="TonB-dependent receptor, beta-barrel domain"/>
    <property type="match status" value="1"/>
</dbReference>
<evidence type="ECO:0000256" key="4">
    <source>
        <dbReference type="ARBA" id="ARBA00022692"/>
    </source>
</evidence>
<evidence type="ECO:0000256" key="2">
    <source>
        <dbReference type="ARBA" id="ARBA00022448"/>
    </source>
</evidence>